<organism evidence="1 2">
    <name type="scientific">Babesia duncani</name>
    <dbReference type="NCBI Taxonomy" id="323732"/>
    <lineage>
        <taxon>Eukaryota</taxon>
        <taxon>Sar</taxon>
        <taxon>Alveolata</taxon>
        <taxon>Apicomplexa</taxon>
        <taxon>Aconoidasida</taxon>
        <taxon>Piroplasmida</taxon>
        <taxon>Babesiidae</taxon>
        <taxon>Babesia</taxon>
    </lineage>
</organism>
<evidence type="ECO:0000313" key="1">
    <source>
        <dbReference type="EMBL" id="KAK2197597.1"/>
    </source>
</evidence>
<comment type="caution">
    <text evidence="1">The sequence shown here is derived from an EMBL/GenBank/DDBJ whole genome shotgun (WGS) entry which is preliminary data.</text>
</comment>
<sequence length="523" mass="59566">MSADAWIAKKKRILMDFEDCAQEIIHANNPLLKFCEISYQIIMKSEDTALMHQESIRETLEASQALEIDNNVDAESSNKNALSFGGLFSFFGATPTVQENMDQRLASLQANESIPFETTESIQGIDKTSSIPYGDLEEDSRFQPGPICPALSSLSGDMELVDIYLVAVEMIRATIRDMVHQCDVLNYRGIDPSVETNCDTMSDYSIQIIASNEHKQYHIGFGDILRLKRVKVQHVCDKGGKTHFNILMDHKNRSSIRCWNYKDYKDPDDAPEEDKSIQALQALAKPIHQGEKTTLYKQDREAILKLQSWVKKELDPFKIVVKNDYRKSIVDVDDCSSDIIVCVVEKSPEPQIDLVVSDESGMAVVLGFSHILCSNLLNSHNQISPGEWIKIRSIRRNQTMFKRKDDTLWVALKCNNYTCVTRLPPCNLKYTTPSDKYKRPTFLQETQNLEEKNEIKNHSIRQNAWTANSKLNDEFPLKITRDIGYINSVLQNRPRKNTIQIISNESQPVPTSLVSSQEEGEIF</sequence>
<evidence type="ECO:0000313" key="2">
    <source>
        <dbReference type="Proteomes" id="UP001214638"/>
    </source>
</evidence>
<accession>A0AAD9PNE1</accession>
<dbReference type="KEGG" id="bdw:94334897"/>
<gene>
    <name evidence="1" type="ORF">BdWA1_000599</name>
</gene>
<dbReference type="AlphaFoldDB" id="A0AAD9PNE1"/>
<dbReference type="EMBL" id="JALLKP010000001">
    <property type="protein sequence ID" value="KAK2197597.1"/>
    <property type="molecule type" value="Genomic_DNA"/>
</dbReference>
<dbReference type="RefSeq" id="XP_067804439.1">
    <property type="nucleotide sequence ID" value="XM_067945648.1"/>
</dbReference>
<protein>
    <submittedName>
        <fullName evidence="1">Nucleic acid-binding</fullName>
    </submittedName>
</protein>
<proteinExistence type="predicted"/>
<dbReference type="GeneID" id="94334897"/>
<dbReference type="Gene3D" id="2.40.50.140">
    <property type="entry name" value="Nucleic acid-binding proteins"/>
    <property type="match status" value="1"/>
</dbReference>
<keyword evidence="2" id="KW-1185">Reference proteome</keyword>
<reference evidence="1" key="1">
    <citation type="journal article" date="2023" name="Nat. Microbiol.">
        <title>Babesia duncani multi-omics identifies virulence factors and drug targets.</title>
        <authorList>
            <person name="Singh P."/>
            <person name="Lonardi S."/>
            <person name="Liang Q."/>
            <person name="Vydyam P."/>
            <person name="Khabirova E."/>
            <person name="Fang T."/>
            <person name="Gihaz S."/>
            <person name="Thekkiniath J."/>
            <person name="Munshi M."/>
            <person name="Abel S."/>
            <person name="Ciampossin L."/>
            <person name="Batugedara G."/>
            <person name="Gupta M."/>
            <person name="Lu X.M."/>
            <person name="Lenz T."/>
            <person name="Chakravarty S."/>
            <person name="Cornillot E."/>
            <person name="Hu Y."/>
            <person name="Ma W."/>
            <person name="Gonzalez L.M."/>
            <person name="Sanchez S."/>
            <person name="Estrada K."/>
            <person name="Sanchez-Flores A."/>
            <person name="Montero E."/>
            <person name="Harb O.S."/>
            <person name="Le Roch K.G."/>
            <person name="Mamoun C.B."/>
        </authorList>
    </citation>
    <scope>NUCLEOTIDE SEQUENCE</scope>
    <source>
        <strain evidence="1">WA1</strain>
    </source>
</reference>
<dbReference type="Proteomes" id="UP001214638">
    <property type="component" value="Unassembled WGS sequence"/>
</dbReference>
<name>A0AAD9PNE1_9APIC</name>
<dbReference type="InterPro" id="IPR012340">
    <property type="entry name" value="NA-bd_OB-fold"/>
</dbReference>